<dbReference type="OrthoDB" id="667553at2"/>
<name>E4RZB7_LEAB4</name>
<evidence type="ECO:0000313" key="3">
    <source>
        <dbReference type="Proteomes" id="UP000007435"/>
    </source>
</evidence>
<dbReference type="AlphaFoldDB" id="E4RZB7"/>
<dbReference type="Gene3D" id="2.60.120.10">
    <property type="entry name" value="Jelly Rolls"/>
    <property type="match status" value="1"/>
</dbReference>
<keyword evidence="3" id="KW-1185">Reference proteome</keyword>
<feature type="domain" description="Cyclic nucleotide-binding" evidence="1">
    <location>
        <begin position="11"/>
        <end position="98"/>
    </location>
</feature>
<dbReference type="InterPro" id="IPR000595">
    <property type="entry name" value="cNMP-bd_dom"/>
</dbReference>
<dbReference type="InterPro" id="IPR018490">
    <property type="entry name" value="cNMP-bd_dom_sf"/>
</dbReference>
<dbReference type="HOGENOM" id="CLU_075053_9_2_10"/>
<dbReference type="SUPFAM" id="SSF51206">
    <property type="entry name" value="cAMP-binding domain-like"/>
    <property type="match status" value="1"/>
</dbReference>
<dbReference type="EMBL" id="CP002305">
    <property type="protein sequence ID" value="ADQ16456.1"/>
    <property type="molecule type" value="Genomic_DNA"/>
</dbReference>
<dbReference type="PROSITE" id="PS50042">
    <property type="entry name" value="CNMP_BINDING_3"/>
    <property type="match status" value="1"/>
</dbReference>
<dbReference type="KEGG" id="lby:Lbys_0694"/>
<dbReference type="STRING" id="649349.Lbys_0694"/>
<dbReference type="CDD" id="cd00038">
    <property type="entry name" value="CAP_ED"/>
    <property type="match status" value="1"/>
</dbReference>
<protein>
    <submittedName>
        <fullName evidence="2">Transcriptional regulator, Crp/Fnr family</fullName>
    </submittedName>
</protein>
<proteinExistence type="predicted"/>
<dbReference type="Pfam" id="PF00027">
    <property type="entry name" value="cNMP_binding"/>
    <property type="match status" value="1"/>
</dbReference>
<reference evidence="2 3" key="2">
    <citation type="journal article" date="2011" name="Stand. Genomic Sci.">
        <title>Complete genome sequence of Leadbetterella byssophila type strain (4M15).</title>
        <authorList>
            <person name="Abt B."/>
            <person name="Teshima H."/>
            <person name="Lucas S."/>
            <person name="Lapidus A."/>
            <person name="Del Rio T.G."/>
            <person name="Nolan M."/>
            <person name="Tice H."/>
            <person name="Cheng J.F."/>
            <person name="Pitluck S."/>
            <person name="Liolios K."/>
            <person name="Pagani I."/>
            <person name="Ivanova N."/>
            <person name="Mavromatis K."/>
            <person name="Pati A."/>
            <person name="Tapia R."/>
            <person name="Han C."/>
            <person name="Goodwin L."/>
            <person name="Chen A."/>
            <person name="Palaniappan K."/>
            <person name="Land M."/>
            <person name="Hauser L."/>
            <person name="Chang Y.J."/>
            <person name="Jeffries C.D."/>
            <person name="Rohde M."/>
            <person name="Goker M."/>
            <person name="Tindall B.J."/>
            <person name="Detter J.C."/>
            <person name="Woyke T."/>
            <person name="Bristow J."/>
            <person name="Eisen J.A."/>
            <person name="Markowitz V."/>
            <person name="Hugenholtz P."/>
            <person name="Klenk H.P."/>
            <person name="Kyrpides N.C."/>
        </authorList>
    </citation>
    <scope>NUCLEOTIDE SEQUENCE [LARGE SCALE GENOMIC DNA]</scope>
    <source>
        <strain evidence="3">DSM 17132 / JCM 16389 / KACC 11308 / NBRC 106382 / 4M15</strain>
    </source>
</reference>
<gene>
    <name evidence="2" type="ordered locus">Lbys_0694</name>
</gene>
<reference key="1">
    <citation type="submission" date="2010-11" db="EMBL/GenBank/DDBJ databases">
        <title>The complete genome of Leadbetterella byssophila DSM 17132.</title>
        <authorList>
            <consortium name="US DOE Joint Genome Institute (JGI-PGF)"/>
            <person name="Lucas S."/>
            <person name="Copeland A."/>
            <person name="Lapidus A."/>
            <person name="Glavina del Rio T."/>
            <person name="Dalin E."/>
            <person name="Tice H."/>
            <person name="Bruce D."/>
            <person name="Goodwin L."/>
            <person name="Pitluck S."/>
            <person name="Kyrpides N."/>
            <person name="Mavromatis K."/>
            <person name="Ivanova N."/>
            <person name="Teshima H."/>
            <person name="Brettin T."/>
            <person name="Detter J.C."/>
            <person name="Han C."/>
            <person name="Tapia R."/>
            <person name="Land M."/>
            <person name="Hauser L."/>
            <person name="Markowitz V."/>
            <person name="Cheng J.-F."/>
            <person name="Hugenholtz P."/>
            <person name="Woyke T."/>
            <person name="Wu D."/>
            <person name="Tindall B."/>
            <person name="Pomrenke H.G."/>
            <person name="Brambilla E."/>
            <person name="Klenk H.-P."/>
            <person name="Eisen J.A."/>
        </authorList>
    </citation>
    <scope>NUCLEOTIDE SEQUENCE [LARGE SCALE GENOMIC DNA]</scope>
    <source>
        <strain>DSM 17132</strain>
    </source>
</reference>
<sequence>MHNELFNFIAKYITLDQEEKAALESLNLIRSFKKGSILLKEGQKSTESYFVLKGCIRTYYILEGEEKTTAFYTESEALTPPCVLQNTASEFYVSSVEDSILCVSNAQMEEEINQKFPKFDAMCRVFSAELLARKNIDFDQFKTSSPEKRYLNLVENRPDLIQRIPQHQIASYLGIKPQSLSRLRRRIMKK</sequence>
<evidence type="ECO:0000259" key="1">
    <source>
        <dbReference type="PROSITE" id="PS50042"/>
    </source>
</evidence>
<dbReference type="InterPro" id="IPR014710">
    <property type="entry name" value="RmlC-like_jellyroll"/>
</dbReference>
<organism evidence="2 3">
    <name type="scientific">Leadbetterella byssophila (strain DSM 17132 / JCM 16389 / KACC 11308 / NBRC 106382 / 4M15)</name>
    <dbReference type="NCBI Taxonomy" id="649349"/>
    <lineage>
        <taxon>Bacteria</taxon>
        <taxon>Pseudomonadati</taxon>
        <taxon>Bacteroidota</taxon>
        <taxon>Cytophagia</taxon>
        <taxon>Cytophagales</taxon>
        <taxon>Leadbetterellaceae</taxon>
        <taxon>Leadbetterella</taxon>
    </lineage>
</organism>
<dbReference type="Proteomes" id="UP000007435">
    <property type="component" value="Chromosome"/>
</dbReference>
<dbReference type="eggNOG" id="COG0664">
    <property type="taxonomic scope" value="Bacteria"/>
</dbReference>
<accession>E4RZB7</accession>
<dbReference type="RefSeq" id="WP_013407508.1">
    <property type="nucleotide sequence ID" value="NC_014655.1"/>
</dbReference>
<evidence type="ECO:0000313" key="2">
    <source>
        <dbReference type="EMBL" id="ADQ16456.1"/>
    </source>
</evidence>